<keyword evidence="1" id="KW-0732">Signal</keyword>
<organism evidence="2 3">
    <name type="scientific">Rubrivivax gelatinosus (strain NBRC 100245 / IL144)</name>
    <dbReference type="NCBI Taxonomy" id="983917"/>
    <lineage>
        <taxon>Bacteria</taxon>
        <taxon>Pseudomonadati</taxon>
        <taxon>Pseudomonadota</taxon>
        <taxon>Betaproteobacteria</taxon>
        <taxon>Burkholderiales</taxon>
        <taxon>Sphaerotilaceae</taxon>
        <taxon>Rubrivivax</taxon>
    </lineage>
</organism>
<evidence type="ECO:0000313" key="3">
    <source>
        <dbReference type="Proteomes" id="UP000007883"/>
    </source>
</evidence>
<protein>
    <recommendedName>
        <fullName evidence="4">Lipoprotein</fullName>
    </recommendedName>
</protein>
<dbReference type="Proteomes" id="UP000007883">
    <property type="component" value="Chromosome"/>
</dbReference>
<proteinExistence type="predicted"/>
<gene>
    <name evidence="2" type="ordered locus">RGE_19990</name>
</gene>
<feature type="chain" id="PRO_5003629141" description="Lipoprotein" evidence="1">
    <location>
        <begin position="23"/>
        <end position="187"/>
    </location>
</feature>
<accession>I0HQQ3</accession>
<sequence length="187" mass="20156">MTLSPARIAAIVLAAACTVATAAPGAVLPLHYGANTIAWPGAPGPAIAFLARRDNFNAHGFDVLTFYVEDTKGGEGDAAWHVMPFYDGLKEALELHASGGADCLLHDFRVIAEGASGLRVVVAERDPGPDFVTPGQVSFRFYALQHNTEQYAGWPPHYFERVETRRSERRYCDVGEALQAELGLGGR</sequence>
<dbReference type="KEGG" id="rge:RGE_19990"/>
<evidence type="ECO:0000313" key="2">
    <source>
        <dbReference type="EMBL" id="BAL95340.1"/>
    </source>
</evidence>
<keyword evidence="3" id="KW-1185">Reference proteome</keyword>
<name>I0HQQ3_RUBGI</name>
<dbReference type="HOGENOM" id="CLU_1253987_0_0_4"/>
<dbReference type="PATRIC" id="fig|983917.3.peg.1929"/>
<evidence type="ECO:0008006" key="4">
    <source>
        <dbReference type="Google" id="ProtNLM"/>
    </source>
</evidence>
<feature type="signal peptide" evidence="1">
    <location>
        <begin position="1"/>
        <end position="22"/>
    </location>
</feature>
<dbReference type="RefSeq" id="WP_014428203.1">
    <property type="nucleotide sequence ID" value="NC_017075.1"/>
</dbReference>
<evidence type="ECO:0000256" key="1">
    <source>
        <dbReference type="SAM" id="SignalP"/>
    </source>
</evidence>
<reference evidence="2 3" key="1">
    <citation type="journal article" date="2012" name="J. Bacteriol.">
        <title>Complete genome sequence of phototrophic betaproteobacterium Rubrivivax gelatinosus IL144.</title>
        <authorList>
            <person name="Nagashima S."/>
            <person name="Kamimura A."/>
            <person name="Shimizu T."/>
            <person name="Nakamura-isaki S."/>
            <person name="Aono E."/>
            <person name="Sakamoto K."/>
            <person name="Ichikawa N."/>
            <person name="Nakazawa H."/>
            <person name="Sekine M."/>
            <person name="Yamazaki S."/>
            <person name="Fujita N."/>
            <person name="Shimada K."/>
            <person name="Hanada S."/>
            <person name="Nagashima K.V.P."/>
        </authorList>
    </citation>
    <scope>NUCLEOTIDE SEQUENCE [LARGE SCALE GENOMIC DNA]</scope>
    <source>
        <strain evidence="3">NBRC 100245 / IL144</strain>
    </source>
</reference>
<dbReference type="AlphaFoldDB" id="I0HQQ3"/>
<dbReference type="EMBL" id="AP012320">
    <property type="protein sequence ID" value="BAL95340.1"/>
    <property type="molecule type" value="Genomic_DNA"/>
</dbReference>